<evidence type="ECO:0000313" key="2">
    <source>
        <dbReference type="Proteomes" id="UP001501584"/>
    </source>
</evidence>
<proteinExistence type="predicted"/>
<dbReference type="Proteomes" id="UP001501584">
    <property type="component" value="Unassembled WGS sequence"/>
</dbReference>
<dbReference type="SMART" id="SM00028">
    <property type="entry name" value="TPR"/>
    <property type="match status" value="5"/>
</dbReference>
<sequence length="846" mass="91508">MSMDPLSISMWIASKLSQRASDFVAARRRRDSAEVRRALLIAVSRGARTAIATLWEDDARLRRTVRKSLLGQRKANWPLVNGTAIEDLVGSVRLWIDAAGTGFPAVVGNTEHSVVAVFCTSILREVEHEATRGMQVLNPLWQAFRQNDLERLPELEAAASGRRDIEIASGEARFEWRDYWHPDQSGTGFVGREADLERIRAAVESADGIAQVQSIGGFGGVGKTALAIAFANRAHSFEGRVFYDFHSYGTKLPQTADQALATMLPTVSGRSVMEIGKLTAPERLALWRSVTAGRRLLMVWDNVRAAEQVTDLMVRAPGCATIITSRNRIEMELASSPIRLHVLEPPEAQAMFEQIAGVGHDRSLVAALLERDLYIPVLIASHARKVAAGWPLAEVVEDLPEPRESTEPDSFSDLFVRLGGSYRHLDEQQRRAFRAFGVHPGAAVTLDSIASVLGLPLRRTAAVMDMLIRAGLAERPAAAASASDMGLRSYVAHDMIRAFGDHLARLGWSDSASDPVGAGSDPADHDRIVAALVAHYRTRVASTNEERRDWFEAEAENVRDVAVSGRDGDRARLARAVGGLAILLDRYDIAATALLHAADVCGEIGDQAGQASAQWGLGEIGRLRGEYAAAERHYAEALSTYEALGDQGGIADAVSGLAHIARLRGDFDTAETHYKAAGVIFETTGMLGGVAGVHRGLGEVARLREDYATAETRFSAAFELFASLGKRRRAAYAQWGLGAVALAKGRLADADTCFQAVLETFEEIGDRLGGANARLGLGEVARARGELSPALSHFGAAGEIYERIGLTEMAGRMRSRTNRLLLGDTVESSAWIFGLIAEHKGEKDSG</sequence>
<accession>A0ABN3GGY3</accession>
<comment type="caution">
    <text evidence="1">The sequence shown here is derived from an EMBL/GenBank/DDBJ whole genome shotgun (WGS) entry which is preliminary data.</text>
</comment>
<dbReference type="InterPro" id="IPR027417">
    <property type="entry name" value="P-loop_NTPase"/>
</dbReference>
<evidence type="ECO:0000313" key="1">
    <source>
        <dbReference type="EMBL" id="GAA2351058.1"/>
    </source>
</evidence>
<dbReference type="InterPro" id="IPR011990">
    <property type="entry name" value="TPR-like_helical_dom_sf"/>
</dbReference>
<name>A0ABN3GGY3_9ACTN</name>
<organism evidence="1 2">
    <name type="scientific">Glycomyces rutgersensis</name>
    <dbReference type="NCBI Taxonomy" id="58115"/>
    <lineage>
        <taxon>Bacteria</taxon>
        <taxon>Bacillati</taxon>
        <taxon>Actinomycetota</taxon>
        <taxon>Actinomycetes</taxon>
        <taxon>Glycomycetales</taxon>
        <taxon>Glycomycetaceae</taxon>
        <taxon>Glycomyces</taxon>
    </lineage>
</organism>
<dbReference type="Gene3D" id="3.40.50.300">
    <property type="entry name" value="P-loop containing nucleotide triphosphate hydrolases"/>
    <property type="match status" value="1"/>
</dbReference>
<dbReference type="PANTHER" id="PTHR47691">
    <property type="entry name" value="REGULATOR-RELATED"/>
    <property type="match status" value="1"/>
</dbReference>
<dbReference type="SUPFAM" id="SSF52540">
    <property type="entry name" value="P-loop containing nucleoside triphosphate hydrolases"/>
    <property type="match status" value="1"/>
</dbReference>
<reference evidence="1 2" key="1">
    <citation type="journal article" date="2019" name="Int. J. Syst. Evol. Microbiol.">
        <title>The Global Catalogue of Microorganisms (GCM) 10K type strain sequencing project: providing services to taxonomists for standard genome sequencing and annotation.</title>
        <authorList>
            <consortium name="The Broad Institute Genomics Platform"/>
            <consortium name="The Broad Institute Genome Sequencing Center for Infectious Disease"/>
            <person name="Wu L."/>
            <person name="Ma J."/>
        </authorList>
    </citation>
    <scope>NUCLEOTIDE SEQUENCE [LARGE SCALE GENOMIC DNA]</scope>
    <source>
        <strain evidence="1 2">JCM 6238</strain>
    </source>
</reference>
<dbReference type="Gene3D" id="1.25.40.10">
    <property type="entry name" value="Tetratricopeptide repeat domain"/>
    <property type="match status" value="2"/>
</dbReference>
<dbReference type="EMBL" id="BAAASX010000014">
    <property type="protein sequence ID" value="GAA2351058.1"/>
    <property type="molecule type" value="Genomic_DNA"/>
</dbReference>
<evidence type="ECO:0008006" key="3">
    <source>
        <dbReference type="Google" id="ProtNLM"/>
    </source>
</evidence>
<gene>
    <name evidence="1" type="ORF">GCM10010403_51600</name>
</gene>
<dbReference type="PANTHER" id="PTHR47691:SF3">
    <property type="entry name" value="HTH-TYPE TRANSCRIPTIONAL REGULATOR RV0890C-RELATED"/>
    <property type="match status" value="1"/>
</dbReference>
<keyword evidence="2" id="KW-1185">Reference proteome</keyword>
<dbReference type="Pfam" id="PF13424">
    <property type="entry name" value="TPR_12"/>
    <property type="match status" value="2"/>
</dbReference>
<dbReference type="InterPro" id="IPR019734">
    <property type="entry name" value="TPR_rpt"/>
</dbReference>
<protein>
    <recommendedName>
        <fullName evidence="3">NB-ARC domain-containing protein</fullName>
    </recommendedName>
</protein>
<dbReference type="SUPFAM" id="SSF48452">
    <property type="entry name" value="TPR-like"/>
    <property type="match status" value="2"/>
</dbReference>